<dbReference type="AlphaFoldDB" id="A0A420E9G4"/>
<dbReference type="SUPFAM" id="SSF53697">
    <property type="entry name" value="SIS domain"/>
    <property type="match status" value="1"/>
</dbReference>
<dbReference type="InterPro" id="IPR046348">
    <property type="entry name" value="SIS_dom_sf"/>
</dbReference>
<accession>A0A420E9G4</accession>
<dbReference type="RefSeq" id="WP_120356050.1">
    <property type="nucleotide sequence ID" value="NZ_RAQO01000008.1"/>
</dbReference>
<proteinExistence type="predicted"/>
<dbReference type="InterPro" id="IPR035461">
    <property type="entry name" value="GmhA/DiaA"/>
</dbReference>
<comment type="caution">
    <text evidence="2">The sequence shown here is derived from an EMBL/GenBank/DDBJ whole genome shotgun (WGS) entry which is preliminary data.</text>
</comment>
<protein>
    <submittedName>
        <fullName evidence="2">SIS domain-containing protein</fullName>
    </submittedName>
</protein>
<feature type="domain" description="SIS" evidence="1">
    <location>
        <begin position="34"/>
        <end position="193"/>
    </location>
</feature>
<dbReference type="InterPro" id="IPR001347">
    <property type="entry name" value="SIS_dom"/>
</dbReference>
<evidence type="ECO:0000313" key="3">
    <source>
        <dbReference type="Proteomes" id="UP000286482"/>
    </source>
</evidence>
<dbReference type="InterPro" id="IPR050099">
    <property type="entry name" value="SIS_GmhA/DiaA_subfam"/>
</dbReference>
<dbReference type="GO" id="GO:1901135">
    <property type="term" value="P:carbohydrate derivative metabolic process"/>
    <property type="evidence" value="ECO:0007669"/>
    <property type="project" value="InterPro"/>
</dbReference>
<name>A0A420E9G4_9ALTE</name>
<dbReference type="CDD" id="cd05006">
    <property type="entry name" value="SIS_GmhA"/>
    <property type="match status" value="1"/>
</dbReference>
<sequence length="193" mass="20719">MQDRIKEIFRESIQTKIAAAEALPGSIESASLLLAQALLSGRKLLLCGNGSGSVLSQNFASQLVNRFETERPSLPALALTSDNATISAIANDHHFDEVFAKQIRALGNEGDVLLAISPDGNTPNLIKALEAAVNRDMCIIALTGEDGGVMAGLLSEQDVEVRVPSAQHTRIFEVHLLTLNSMGDLLDRMLFPQ</sequence>
<gene>
    <name evidence="2" type="ORF">DBZ36_16150</name>
</gene>
<dbReference type="PANTHER" id="PTHR30390">
    <property type="entry name" value="SEDOHEPTULOSE 7-PHOSPHATE ISOMERASE / DNAA INITIATOR-ASSOCIATING FACTOR FOR REPLICATION INITIATION"/>
    <property type="match status" value="1"/>
</dbReference>
<organism evidence="2 3">
    <name type="scientific">Alginatibacterium sediminis</name>
    <dbReference type="NCBI Taxonomy" id="2164068"/>
    <lineage>
        <taxon>Bacteria</taxon>
        <taxon>Pseudomonadati</taxon>
        <taxon>Pseudomonadota</taxon>
        <taxon>Gammaproteobacteria</taxon>
        <taxon>Alteromonadales</taxon>
        <taxon>Alteromonadaceae</taxon>
        <taxon>Alginatibacterium</taxon>
    </lineage>
</organism>
<reference evidence="2 3" key="1">
    <citation type="submission" date="2018-09" db="EMBL/GenBank/DDBJ databases">
        <authorList>
            <person name="Wang Z."/>
        </authorList>
    </citation>
    <scope>NUCLEOTIDE SEQUENCE [LARGE SCALE GENOMIC DNA]</scope>
    <source>
        <strain evidence="2 3">ALS 81</strain>
    </source>
</reference>
<evidence type="ECO:0000313" key="2">
    <source>
        <dbReference type="EMBL" id="RKF15964.1"/>
    </source>
</evidence>
<dbReference type="PANTHER" id="PTHR30390:SF6">
    <property type="entry name" value="DNAA INITIATOR-ASSOCIATING PROTEIN DIAA"/>
    <property type="match status" value="1"/>
</dbReference>
<keyword evidence="3" id="KW-1185">Reference proteome</keyword>
<dbReference type="Gene3D" id="3.40.50.10490">
    <property type="entry name" value="Glucose-6-phosphate isomerase like protein, domain 1"/>
    <property type="match status" value="1"/>
</dbReference>
<dbReference type="OrthoDB" id="9810929at2"/>
<dbReference type="Proteomes" id="UP000286482">
    <property type="component" value="Unassembled WGS sequence"/>
</dbReference>
<dbReference type="GO" id="GO:0097367">
    <property type="term" value="F:carbohydrate derivative binding"/>
    <property type="evidence" value="ECO:0007669"/>
    <property type="project" value="InterPro"/>
</dbReference>
<evidence type="ECO:0000259" key="1">
    <source>
        <dbReference type="PROSITE" id="PS51464"/>
    </source>
</evidence>
<dbReference type="EMBL" id="RAQO01000008">
    <property type="protein sequence ID" value="RKF15964.1"/>
    <property type="molecule type" value="Genomic_DNA"/>
</dbReference>
<dbReference type="Pfam" id="PF13580">
    <property type="entry name" value="SIS_2"/>
    <property type="match status" value="1"/>
</dbReference>
<dbReference type="PROSITE" id="PS51464">
    <property type="entry name" value="SIS"/>
    <property type="match status" value="1"/>
</dbReference>